<sequence length="799" mass="90849">MKRNHIILFLSIIIGLVSCKKTDDEVRTQLFDDNWLFHYGDIVNGENPTLDDSQWRKLDLPHDWTIEDIPGTDSPFDSTVVNGVASGFTRGGTGWYRKHFHINKSQAGKSFYIQFDGVYMNSDVWINGQHLGNQFYGYSTFGYDITDYLKFGEDNLIAVQVKTETVTSRWYSGSGIYRHVWLTSTSPLHVDNYGTVITTPEVSEQQAKVTVSSTLVNATSENVDAILKFKILDTNKKVVVQKEQRFSISQNNKTTVEQDLIVETPDLWSTDHPSLYTLVTEIEHNNKITDKTEDIFGIRSIRFDSEKGFLLNGKEIKLKGGCIHHDNGPLGAMAFDRAEERKVELHKAAGFNALRMAHNPPSPALLDACDRLGILVIDEAFDVWKYGHFEEDYSKRFDELWKSDLRSMILRDRNHPSVIMWSIGNEIKQNDTEEMANLSQELAEYTRSIDSTRPVTAGVNSVSSKKDAYLKTLDVAGYNYSPKEYVTGHERNPDQLIYASESYASQAYDYWKDVEKYQWIIGDFIWTSFDYIGEASIGWYGYYLEQSFYPFYMAYCGDIDICGIRRPQSYYRETLWSKQPITHISVTPPVPSFPLNPKKEDWSIWDWPDEIDSWNFEGYEGKDLSVWVYTQCEEAELFLNGKSLGRKRNTELTKNKLGWNVPYQKGILDAKGYNNGKEVTASVLKSADKVSTIRLTADKTVLLENGQDLSYIIVELIDTEGNVSPVADNLVTFDVSGEGLLVAVANSNPMSTESFQKNYRKAWRGKCLAILKSGKKSGKILLKASVEGLPQAEISIAIK</sequence>
<dbReference type="OrthoDB" id="9801077at2"/>
<dbReference type="AlphaFoldDB" id="A0A1M4Y049"/>
<dbReference type="InterPro" id="IPR017853">
    <property type="entry name" value="GH"/>
</dbReference>
<dbReference type="InterPro" id="IPR040605">
    <property type="entry name" value="Glyco_hydro2_dom5"/>
</dbReference>
<dbReference type="RefSeq" id="WP_062177162.1">
    <property type="nucleotide sequence ID" value="NZ_BBXL01000003.1"/>
</dbReference>
<dbReference type="InterPro" id="IPR008979">
    <property type="entry name" value="Galactose-bd-like_sf"/>
</dbReference>
<dbReference type="InterPro" id="IPR006104">
    <property type="entry name" value="Glyco_hydro_2_N"/>
</dbReference>
<dbReference type="PRINTS" id="PR00132">
    <property type="entry name" value="GLHYDRLASE2"/>
</dbReference>
<feature type="domain" description="Glycoside hydrolase family 2 catalytic" evidence="5">
    <location>
        <begin position="307"/>
        <end position="470"/>
    </location>
</feature>
<dbReference type="STRING" id="1346286.SAMN05444362_10337"/>
<dbReference type="SUPFAM" id="SSF49785">
    <property type="entry name" value="Galactose-binding domain-like"/>
    <property type="match status" value="1"/>
</dbReference>
<dbReference type="SUPFAM" id="SSF51445">
    <property type="entry name" value="(Trans)glycosidases"/>
    <property type="match status" value="1"/>
</dbReference>
<evidence type="ECO:0000259" key="6">
    <source>
        <dbReference type="Pfam" id="PF02837"/>
    </source>
</evidence>
<keyword evidence="3" id="KW-0326">Glycosidase</keyword>
<evidence type="ECO:0000313" key="10">
    <source>
        <dbReference type="Proteomes" id="UP000184480"/>
    </source>
</evidence>
<dbReference type="Gene3D" id="2.60.40.10">
    <property type="entry name" value="Immunoglobulins"/>
    <property type="match status" value="3"/>
</dbReference>
<feature type="domain" description="Glycoside hydrolase family 2" evidence="8">
    <location>
        <begin position="693"/>
        <end position="794"/>
    </location>
</feature>
<evidence type="ECO:0000313" key="9">
    <source>
        <dbReference type="EMBL" id="SHE99214.1"/>
    </source>
</evidence>
<dbReference type="InterPro" id="IPR036156">
    <property type="entry name" value="Beta-gal/glucu_dom_sf"/>
</dbReference>
<dbReference type="PROSITE" id="PS00608">
    <property type="entry name" value="GLYCOSYL_HYDROL_F2_2"/>
    <property type="match status" value="1"/>
</dbReference>
<dbReference type="Gene3D" id="3.20.20.80">
    <property type="entry name" value="Glycosidases"/>
    <property type="match status" value="1"/>
</dbReference>
<comment type="similarity">
    <text evidence="1">Belongs to the glycosyl hydrolase 2 family.</text>
</comment>
<dbReference type="GO" id="GO:0004553">
    <property type="term" value="F:hydrolase activity, hydrolyzing O-glycosyl compounds"/>
    <property type="evidence" value="ECO:0007669"/>
    <property type="project" value="InterPro"/>
</dbReference>
<dbReference type="Pfam" id="PF18565">
    <property type="entry name" value="Glyco_hydro2_C5"/>
    <property type="match status" value="1"/>
</dbReference>
<accession>A0A1M4Y049</accession>
<evidence type="ECO:0000259" key="7">
    <source>
        <dbReference type="Pfam" id="PF16355"/>
    </source>
</evidence>
<dbReference type="Pfam" id="PF00703">
    <property type="entry name" value="Glyco_hydro_2"/>
    <property type="match status" value="1"/>
</dbReference>
<evidence type="ECO:0000256" key="2">
    <source>
        <dbReference type="ARBA" id="ARBA00022801"/>
    </source>
</evidence>
<dbReference type="InterPro" id="IPR006102">
    <property type="entry name" value="Ig-like_GH2"/>
</dbReference>
<name>A0A1M4Y049_9BACT</name>
<dbReference type="PANTHER" id="PTHR42732">
    <property type="entry name" value="BETA-GALACTOSIDASE"/>
    <property type="match status" value="1"/>
</dbReference>
<evidence type="ECO:0000259" key="4">
    <source>
        <dbReference type="Pfam" id="PF00703"/>
    </source>
</evidence>
<evidence type="ECO:0000256" key="1">
    <source>
        <dbReference type="ARBA" id="ARBA00007401"/>
    </source>
</evidence>
<evidence type="ECO:0000256" key="3">
    <source>
        <dbReference type="ARBA" id="ARBA00023295"/>
    </source>
</evidence>
<reference evidence="10" key="1">
    <citation type="submission" date="2016-11" db="EMBL/GenBank/DDBJ databases">
        <authorList>
            <person name="Varghese N."/>
            <person name="Submissions S."/>
        </authorList>
    </citation>
    <scope>NUCLEOTIDE SEQUENCE [LARGE SCALE GENOMIC DNA]</scope>
    <source>
        <strain evidence="10">DSM 27370</strain>
    </source>
</reference>
<gene>
    <name evidence="9" type="ORF">SAMN05444362_10337</name>
</gene>
<dbReference type="InterPro" id="IPR006101">
    <property type="entry name" value="Glyco_hydro_2"/>
</dbReference>
<dbReference type="Gene3D" id="2.60.120.260">
    <property type="entry name" value="Galactose-binding domain-like"/>
    <property type="match status" value="1"/>
</dbReference>
<proteinExistence type="inferred from homology"/>
<evidence type="ECO:0000259" key="8">
    <source>
        <dbReference type="Pfam" id="PF18565"/>
    </source>
</evidence>
<feature type="domain" description="DUF4982" evidence="7">
    <location>
        <begin position="621"/>
        <end position="679"/>
    </location>
</feature>
<dbReference type="InterPro" id="IPR023232">
    <property type="entry name" value="Glyco_hydro_2_AS"/>
</dbReference>
<protein>
    <submittedName>
        <fullName evidence="9">Beta-galactosidase</fullName>
    </submittedName>
</protein>
<dbReference type="InterPro" id="IPR032311">
    <property type="entry name" value="DUF4982"/>
</dbReference>
<dbReference type="InterPro" id="IPR013783">
    <property type="entry name" value="Ig-like_fold"/>
</dbReference>
<keyword evidence="2" id="KW-0378">Hydrolase</keyword>
<feature type="domain" description="Glycoside hydrolase family 2 immunoglobulin-like beta-sandwich" evidence="4">
    <location>
        <begin position="196"/>
        <end position="299"/>
    </location>
</feature>
<dbReference type="InterPro" id="IPR006103">
    <property type="entry name" value="Glyco_hydro_2_cat"/>
</dbReference>
<keyword evidence="10" id="KW-1185">Reference proteome</keyword>
<dbReference type="EMBL" id="FQUC01000003">
    <property type="protein sequence ID" value="SHE99214.1"/>
    <property type="molecule type" value="Genomic_DNA"/>
</dbReference>
<dbReference type="SUPFAM" id="SSF49303">
    <property type="entry name" value="beta-Galactosidase/glucuronidase domain"/>
    <property type="match status" value="1"/>
</dbReference>
<dbReference type="PROSITE" id="PS51257">
    <property type="entry name" value="PROKAR_LIPOPROTEIN"/>
    <property type="match status" value="1"/>
</dbReference>
<dbReference type="InterPro" id="IPR051913">
    <property type="entry name" value="GH2_Domain-Containing"/>
</dbReference>
<dbReference type="Proteomes" id="UP000184480">
    <property type="component" value="Unassembled WGS sequence"/>
</dbReference>
<dbReference type="GO" id="GO:0005975">
    <property type="term" value="P:carbohydrate metabolic process"/>
    <property type="evidence" value="ECO:0007669"/>
    <property type="project" value="InterPro"/>
</dbReference>
<dbReference type="Pfam" id="PF02837">
    <property type="entry name" value="Glyco_hydro_2_N"/>
    <property type="match status" value="1"/>
</dbReference>
<organism evidence="9 10">
    <name type="scientific">Dysgonomonas macrotermitis</name>
    <dbReference type="NCBI Taxonomy" id="1346286"/>
    <lineage>
        <taxon>Bacteria</taxon>
        <taxon>Pseudomonadati</taxon>
        <taxon>Bacteroidota</taxon>
        <taxon>Bacteroidia</taxon>
        <taxon>Bacteroidales</taxon>
        <taxon>Dysgonomonadaceae</taxon>
        <taxon>Dysgonomonas</taxon>
    </lineage>
</organism>
<feature type="domain" description="Glycosyl hydrolases family 2 sugar binding" evidence="6">
    <location>
        <begin position="89"/>
        <end position="183"/>
    </location>
</feature>
<dbReference type="Pfam" id="PF02836">
    <property type="entry name" value="Glyco_hydro_2_C"/>
    <property type="match status" value="1"/>
</dbReference>
<dbReference type="PANTHER" id="PTHR42732:SF1">
    <property type="entry name" value="BETA-MANNOSIDASE"/>
    <property type="match status" value="1"/>
</dbReference>
<dbReference type="Pfam" id="PF16355">
    <property type="entry name" value="DUF4982"/>
    <property type="match status" value="1"/>
</dbReference>
<evidence type="ECO:0000259" key="5">
    <source>
        <dbReference type="Pfam" id="PF02836"/>
    </source>
</evidence>